<dbReference type="SUPFAM" id="SSF51735">
    <property type="entry name" value="NAD(P)-binding Rossmann-fold domains"/>
    <property type="match status" value="1"/>
</dbReference>
<evidence type="ECO:0000313" key="2">
    <source>
        <dbReference type="EMBL" id="MBZ2196917.1"/>
    </source>
</evidence>
<protein>
    <recommendedName>
        <fullName evidence="4">NAD-dependent epimerase/dehydratase family protein</fullName>
    </recommendedName>
</protein>
<dbReference type="Proteomes" id="UP000826651">
    <property type="component" value="Unassembled WGS sequence"/>
</dbReference>
<dbReference type="EMBL" id="JAGSHT010000012">
    <property type="protein sequence ID" value="MBZ2196917.1"/>
    <property type="molecule type" value="Genomic_DNA"/>
</dbReference>
<organism evidence="2 3">
    <name type="scientific">Occultella gossypii</name>
    <dbReference type="NCBI Taxonomy" id="2800820"/>
    <lineage>
        <taxon>Bacteria</taxon>
        <taxon>Bacillati</taxon>
        <taxon>Actinomycetota</taxon>
        <taxon>Actinomycetes</taxon>
        <taxon>Micrococcales</taxon>
        <taxon>Ruaniaceae</taxon>
        <taxon>Occultella</taxon>
    </lineage>
</organism>
<name>A0ABS7S9Z9_9MICO</name>
<comment type="caution">
    <text evidence="2">The sequence shown here is derived from an EMBL/GenBank/DDBJ whole genome shotgun (WGS) entry which is preliminary data.</text>
</comment>
<keyword evidence="3" id="KW-1185">Reference proteome</keyword>
<dbReference type="Gene3D" id="3.40.50.720">
    <property type="entry name" value="NAD(P)-binding Rossmann-like Domain"/>
    <property type="match status" value="1"/>
</dbReference>
<dbReference type="RefSeq" id="WP_223406229.1">
    <property type="nucleotide sequence ID" value="NZ_JAGSHT010000012.1"/>
</dbReference>
<gene>
    <name evidence="2" type="ORF">KCQ71_12175</name>
</gene>
<evidence type="ECO:0000256" key="1">
    <source>
        <dbReference type="SAM" id="MobiDB-lite"/>
    </source>
</evidence>
<evidence type="ECO:0008006" key="4">
    <source>
        <dbReference type="Google" id="ProtNLM"/>
    </source>
</evidence>
<evidence type="ECO:0000313" key="3">
    <source>
        <dbReference type="Proteomes" id="UP000826651"/>
    </source>
</evidence>
<feature type="region of interest" description="Disordered" evidence="1">
    <location>
        <begin position="81"/>
        <end position="100"/>
    </location>
</feature>
<proteinExistence type="predicted"/>
<dbReference type="InterPro" id="IPR036291">
    <property type="entry name" value="NAD(P)-bd_dom_sf"/>
</dbReference>
<sequence length="100" mass="10357">MKVFMTGISGAVGRLLARDLAERGDDVSGLVRREEQRADLSRWGVDSLVYTAGSNGGAREVTAALDGEGAMKALEAASIAGVDRRGGPRGKARRGPGEGD</sequence>
<accession>A0ABS7S9Z9</accession>
<reference evidence="2 3" key="1">
    <citation type="submission" date="2021-04" db="EMBL/GenBank/DDBJ databases">
        <title>Ruania sp. nov., isolated from sandy soil of mangrove forest.</title>
        <authorList>
            <person name="Ge X."/>
            <person name="Huang R."/>
            <person name="Liu W."/>
        </authorList>
    </citation>
    <scope>NUCLEOTIDE SEQUENCE [LARGE SCALE GENOMIC DNA]</scope>
    <source>
        <strain evidence="2 3">N2-46</strain>
    </source>
</reference>